<evidence type="ECO:0000256" key="6">
    <source>
        <dbReference type="ARBA" id="ARBA00023065"/>
    </source>
</evidence>
<keyword evidence="4 8" id="KW-0812">Transmembrane</keyword>
<evidence type="ECO:0000256" key="1">
    <source>
        <dbReference type="ARBA" id="ARBA00004651"/>
    </source>
</evidence>
<feature type="transmembrane region" description="Helical" evidence="8">
    <location>
        <begin position="357"/>
        <end position="377"/>
    </location>
</feature>
<dbReference type="PANTHER" id="PTHR32024">
    <property type="entry name" value="TRK SYSTEM POTASSIUM UPTAKE PROTEIN TRKG-RELATED"/>
    <property type="match status" value="1"/>
</dbReference>
<evidence type="ECO:0000256" key="3">
    <source>
        <dbReference type="ARBA" id="ARBA00022475"/>
    </source>
</evidence>
<dbReference type="EMBL" id="FOHO01000003">
    <property type="protein sequence ID" value="SET21270.1"/>
    <property type="molecule type" value="Genomic_DNA"/>
</dbReference>
<feature type="transmembrane region" description="Helical" evidence="8">
    <location>
        <begin position="83"/>
        <end position="113"/>
    </location>
</feature>
<evidence type="ECO:0000256" key="5">
    <source>
        <dbReference type="ARBA" id="ARBA00022989"/>
    </source>
</evidence>
<keyword evidence="2" id="KW-0813">Transport</keyword>
<evidence type="ECO:0000256" key="7">
    <source>
        <dbReference type="ARBA" id="ARBA00023136"/>
    </source>
</evidence>
<feature type="transmembrane region" description="Helical" evidence="8">
    <location>
        <begin position="233"/>
        <end position="254"/>
    </location>
</feature>
<dbReference type="AlphaFoldDB" id="A0A1I0CNM7"/>
<proteinExistence type="predicted"/>
<dbReference type="GO" id="GO:0030001">
    <property type="term" value="P:metal ion transport"/>
    <property type="evidence" value="ECO:0007669"/>
    <property type="project" value="UniProtKB-ARBA"/>
</dbReference>
<feature type="transmembrane region" description="Helical" evidence="8">
    <location>
        <begin position="316"/>
        <end position="336"/>
    </location>
</feature>
<dbReference type="PANTHER" id="PTHR32024:SF1">
    <property type="entry name" value="KTR SYSTEM POTASSIUM UPTAKE PROTEIN B"/>
    <property type="match status" value="1"/>
</dbReference>
<accession>A0A1I0CNM7</accession>
<evidence type="ECO:0000313" key="10">
    <source>
        <dbReference type="Proteomes" id="UP000199180"/>
    </source>
</evidence>
<feature type="transmembrane region" description="Helical" evidence="8">
    <location>
        <begin position="134"/>
        <end position="158"/>
    </location>
</feature>
<dbReference type="GO" id="GO:0005886">
    <property type="term" value="C:plasma membrane"/>
    <property type="evidence" value="ECO:0007669"/>
    <property type="project" value="UniProtKB-SubCell"/>
</dbReference>
<gene>
    <name evidence="9" type="ORF">SAMN04489858_103394</name>
</gene>
<dbReference type="RefSeq" id="WP_411958090.1">
    <property type="nucleotide sequence ID" value="NZ_CP177219.1"/>
</dbReference>
<reference evidence="9 10" key="1">
    <citation type="submission" date="2016-10" db="EMBL/GenBank/DDBJ databases">
        <authorList>
            <person name="de Groot N.N."/>
        </authorList>
    </citation>
    <scope>NUCLEOTIDE SEQUENCE [LARGE SCALE GENOMIC DNA]</scope>
    <source>
        <strain evidence="9 10">DSM 17862</strain>
    </source>
</reference>
<feature type="transmembrane region" description="Helical" evidence="8">
    <location>
        <begin position="413"/>
        <end position="434"/>
    </location>
</feature>
<organism evidence="9 10">
    <name type="scientific">Paracoccus homiensis</name>
    <dbReference type="NCBI Taxonomy" id="364199"/>
    <lineage>
        <taxon>Bacteria</taxon>
        <taxon>Pseudomonadati</taxon>
        <taxon>Pseudomonadota</taxon>
        <taxon>Alphaproteobacteria</taxon>
        <taxon>Rhodobacterales</taxon>
        <taxon>Paracoccaceae</taxon>
        <taxon>Paracoccus</taxon>
    </lineage>
</organism>
<keyword evidence="7 8" id="KW-0472">Membrane</keyword>
<keyword evidence="10" id="KW-1185">Reference proteome</keyword>
<evidence type="ECO:0000313" key="9">
    <source>
        <dbReference type="EMBL" id="SET21270.1"/>
    </source>
</evidence>
<keyword evidence="6" id="KW-0406">Ion transport</keyword>
<dbReference type="STRING" id="364199.SAMN04489858_103394"/>
<dbReference type="InterPro" id="IPR003445">
    <property type="entry name" value="Cat_transpt"/>
</dbReference>
<dbReference type="Proteomes" id="UP000199180">
    <property type="component" value="Unassembled WGS sequence"/>
</dbReference>
<comment type="subcellular location">
    <subcellularLocation>
        <location evidence="1">Cell membrane</location>
        <topology evidence="1">Multi-pass membrane protein</topology>
    </subcellularLocation>
</comment>
<sequence length="451" mass="48804">MIRPLQRTRRAFARWLGHTAPPAVLAVLYMVLILIGALLLLLPPMAHTPLTPSEALFTSTSAVTVTGLSVIDVEHALTFWGQLVLAVLIHLGGLGLMTFAVLVFSALGMPLGIAHHAYLREDLNQTSYDRLMRLVRTIFRVVLMAEIAGAMLLCLTFMPRTGLGPGLWHAIFHSISAFNNAGFSTFSSGLTEYATDPIVNVVIPFLFIVGGIGYVVLSDIFNRRFWHGWSLHTRLMLVGTAALIVIGVGLTALLEWNNPRTLGAEDSALGRLTIAWFQGVTTRTAGFNTTDIGGLHDSTSLLYMALMMIGGGPTSTAGGIKVTTLMVMLLATLAFFRRRNEIWAFGRSIGLDEVLKVMALIAIAAVLVFTAVFVMVASHDGHFLDIGFEVASAFGTTGLSRGYTAELTDFGRGVIMVVMFLGRVGPLTLGFFLATRVTPRVRYPEGQVHLG</sequence>
<feature type="transmembrane region" description="Helical" evidence="8">
    <location>
        <begin position="198"/>
        <end position="221"/>
    </location>
</feature>
<keyword evidence="5 8" id="KW-1133">Transmembrane helix</keyword>
<keyword evidence="3" id="KW-1003">Cell membrane</keyword>
<evidence type="ECO:0000256" key="8">
    <source>
        <dbReference type="SAM" id="Phobius"/>
    </source>
</evidence>
<evidence type="ECO:0000256" key="4">
    <source>
        <dbReference type="ARBA" id="ARBA00022692"/>
    </source>
</evidence>
<name>A0A1I0CNM7_9RHOB</name>
<dbReference type="Pfam" id="PF02386">
    <property type="entry name" value="TrkH"/>
    <property type="match status" value="1"/>
</dbReference>
<protein>
    <submittedName>
        <fullName evidence="9">Trk system potassium uptake protein TrkH</fullName>
    </submittedName>
</protein>
<evidence type="ECO:0000256" key="2">
    <source>
        <dbReference type="ARBA" id="ARBA00022448"/>
    </source>
</evidence>
<dbReference type="GO" id="GO:0008324">
    <property type="term" value="F:monoatomic cation transmembrane transporter activity"/>
    <property type="evidence" value="ECO:0007669"/>
    <property type="project" value="InterPro"/>
</dbReference>
<feature type="transmembrane region" description="Helical" evidence="8">
    <location>
        <begin position="20"/>
        <end position="42"/>
    </location>
</feature>